<protein>
    <submittedName>
        <fullName evidence="3">Uncharacterized protein</fullName>
    </submittedName>
</protein>
<feature type="region of interest" description="Disordered" evidence="2">
    <location>
        <begin position="1"/>
        <end position="36"/>
    </location>
</feature>
<name>V4TRX4_CITCL</name>
<dbReference type="Gene3D" id="1.25.40.10">
    <property type="entry name" value="Tetratricopeptide repeat domain"/>
    <property type="match status" value="1"/>
</dbReference>
<organism evidence="3 4">
    <name type="scientific">Citrus clementina</name>
    <name type="common">Clementine</name>
    <name type="synonym">Citrus deliciosa x Citrus sinensis</name>
    <dbReference type="NCBI Taxonomy" id="85681"/>
    <lineage>
        <taxon>Eukaryota</taxon>
        <taxon>Viridiplantae</taxon>
        <taxon>Streptophyta</taxon>
        <taxon>Embryophyta</taxon>
        <taxon>Tracheophyta</taxon>
        <taxon>Spermatophyta</taxon>
        <taxon>Magnoliopsida</taxon>
        <taxon>eudicotyledons</taxon>
        <taxon>Gunneridae</taxon>
        <taxon>Pentapetalae</taxon>
        <taxon>rosids</taxon>
        <taxon>malvids</taxon>
        <taxon>Sapindales</taxon>
        <taxon>Rutaceae</taxon>
        <taxon>Aurantioideae</taxon>
        <taxon>Citrus</taxon>
    </lineage>
</organism>
<dbReference type="AlphaFoldDB" id="V4TRX4"/>
<evidence type="ECO:0000313" key="3">
    <source>
        <dbReference type="EMBL" id="ESR63288.1"/>
    </source>
</evidence>
<dbReference type="SUPFAM" id="SSF48452">
    <property type="entry name" value="TPR-like"/>
    <property type="match status" value="1"/>
</dbReference>
<keyword evidence="4" id="KW-1185">Reference proteome</keyword>
<feature type="compositionally biased region" description="Basic and acidic residues" evidence="2">
    <location>
        <begin position="8"/>
        <end position="36"/>
    </location>
</feature>
<dbReference type="InterPro" id="IPR011990">
    <property type="entry name" value="TPR-like_helical_dom_sf"/>
</dbReference>
<dbReference type="Gramene" id="ESR63288">
    <property type="protein sequence ID" value="ESR63288"/>
    <property type="gene ID" value="CICLE_v10013945mg"/>
</dbReference>
<dbReference type="STRING" id="85681.V4TRX4"/>
<feature type="non-terminal residue" evidence="3">
    <location>
        <position position="1"/>
    </location>
</feature>
<dbReference type="InterPro" id="IPR019734">
    <property type="entry name" value="TPR_rpt"/>
</dbReference>
<keyword evidence="1" id="KW-0802">TPR repeat</keyword>
<evidence type="ECO:0000313" key="4">
    <source>
        <dbReference type="Proteomes" id="UP000030687"/>
    </source>
</evidence>
<evidence type="ECO:0000256" key="1">
    <source>
        <dbReference type="PROSITE-ProRule" id="PRU00339"/>
    </source>
</evidence>
<sequence length="119" mass="13200">AVQFLLASRERLSTGKSDDLSVKDGRSGDKKETEPQKVDPIQVELLLGKAYSDGGQVSDAVAVYDRLISSYPNDFRGYLAKGIILKENGKVGDAERMFIQARFFAPEKVKALVDQYSKR</sequence>
<dbReference type="Pfam" id="PF13174">
    <property type="entry name" value="TPR_6"/>
    <property type="match status" value="1"/>
</dbReference>
<feature type="repeat" description="TPR" evidence="1">
    <location>
        <begin position="41"/>
        <end position="74"/>
    </location>
</feature>
<reference evidence="3 4" key="1">
    <citation type="submission" date="2013-10" db="EMBL/GenBank/DDBJ databases">
        <authorList>
            <consortium name="International Citrus Genome Consortium"/>
            <person name="Jenkins J."/>
            <person name="Schmutz J."/>
            <person name="Prochnik S."/>
            <person name="Rokhsar D."/>
            <person name="Gmitter F."/>
            <person name="Ollitrault P."/>
            <person name="Machado M."/>
            <person name="Talon M."/>
            <person name="Wincker P."/>
            <person name="Jaillon O."/>
            <person name="Morgante M."/>
        </authorList>
    </citation>
    <scope>NUCLEOTIDE SEQUENCE</scope>
    <source>
        <strain evidence="4">cv. Clemenules</strain>
    </source>
</reference>
<dbReference type="OMA" id="FHNHDIT"/>
<accession>V4TRX4</accession>
<dbReference type="PROSITE" id="PS50005">
    <property type="entry name" value="TPR"/>
    <property type="match status" value="1"/>
</dbReference>
<dbReference type="KEGG" id="cic:CICLE_v10013945mg"/>
<dbReference type="Proteomes" id="UP000030687">
    <property type="component" value="Unassembled WGS sequence"/>
</dbReference>
<dbReference type="eggNOG" id="ENOG502QS3G">
    <property type="taxonomic scope" value="Eukaryota"/>
</dbReference>
<dbReference type="EMBL" id="KI535698">
    <property type="protein sequence ID" value="ESR63288.1"/>
    <property type="molecule type" value="Genomic_DNA"/>
</dbReference>
<proteinExistence type="predicted"/>
<evidence type="ECO:0000256" key="2">
    <source>
        <dbReference type="SAM" id="MobiDB-lite"/>
    </source>
</evidence>
<dbReference type="InParanoid" id="V4TRX4"/>
<gene>
    <name evidence="3" type="ORF">CICLE_v10013945mg</name>
</gene>